<accession>A0A5B0SHW1</accession>
<dbReference type="EMBL" id="VDEP01000012">
    <property type="protein sequence ID" value="KAA1137079.1"/>
    <property type="molecule type" value="Genomic_DNA"/>
</dbReference>
<evidence type="ECO:0000313" key="2">
    <source>
        <dbReference type="Proteomes" id="UP000325313"/>
    </source>
</evidence>
<dbReference type="AlphaFoldDB" id="A0A5B0SHW1"/>
<name>A0A5B0SHW1_PUCGR</name>
<sequence>MTIPSRSSSPPEQNLSGADRLRLSSIIIITITRLSISALNNLLSLSIALPLTPSIIISTSSLSCLPSKPPSLSSFNDMTGLFKPSVSSLWGSKARYQSHN</sequence>
<proteinExistence type="predicted"/>
<reference evidence="1 2" key="1">
    <citation type="submission" date="2019-05" db="EMBL/GenBank/DDBJ databases">
        <title>Emergence of the Ug99 lineage of the wheat stem rust pathogen through somatic hybridization.</title>
        <authorList>
            <person name="Li F."/>
            <person name="Upadhyaya N.M."/>
            <person name="Sperschneider J."/>
            <person name="Matny O."/>
            <person name="Nguyen-Phuc H."/>
            <person name="Mago R."/>
            <person name="Raley C."/>
            <person name="Miller M.E."/>
            <person name="Silverstein K.A.T."/>
            <person name="Henningsen E."/>
            <person name="Hirsch C.D."/>
            <person name="Visser B."/>
            <person name="Pretorius Z.A."/>
            <person name="Steffenson B.J."/>
            <person name="Schwessinger B."/>
            <person name="Dodds P.N."/>
            <person name="Figueroa M."/>
        </authorList>
    </citation>
    <scope>NUCLEOTIDE SEQUENCE [LARGE SCALE GENOMIC DNA]</scope>
    <source>
        <strain evidence="1 2">Ug99</strain>
    </source>
</reference>
<dbReference type="Proteomes" id="UP000325313">
    <property type="component" value="Unassembled WGS sequence"/>
</dbReference>
<gene>
    <name evidence="1" type="ORF">PGTUg99_007574</name>
</gene>
<comment type="caution">
    <text evidence="1">The sequence shown here is derived from an EMBL/GenBank/DDBJ whole genome shotgun (WGS) entry which is preliminary data.</text>
</comment>
<organism evidence="1 2">
    <name type="scientific">Puccinia graminis f. sp. tritici</name>
    <dbReference type="NCBI Taxonomy" id="56615"/>
    <lineage>
        <taxon>Eukaryota</taxon>
        <taxon>Fungi</taxon>
        <taxon>Dikarya</taxon>
        <taxon>Basidiomycota</taxon>
        <taxon>Pucciniomycotina</taxon>
        <taxon>Pucciniomycetes</taxon>
        <taxon>Pucciniales</taxon>
        <taxon>Pucciniaceae</taxon>
        <taxon>Puccinia</taxon>
    </lineage>
</organism>
<protein>
    <submittedName>
        <fullName evidence="1">Uncharacterized protein</fullName>
    </submittedName>
</protein>
<evidence type="ECO:0000313" key="1">
    <source>
        <dbReference type="EMBL" id="KAA1137079.1"/>
    </source>
</evidence>